<dbReference type="PANTHER" id="PTHR37938">
    <property type="entry name" value="BLL0215 PROTEIN"/>
    <property type="match status" value="1"/>
</dbReference>
<keyword evidence="1" id="KW-0812">Transmembrane</keyword>
<feature type="domain" description="YdbS-like PH" evidence="2">
    <location>
        <begin position="63"/>
        <end position="124"/>
    </location>
</feature>
<accession>A0A1F5FZ51</accession>
<evidence type="ECO:0000256" key="1">
    <source>
        <dbReference type="SAM" id="Phobius"/>
    </source>
</evidence>
<dbReference type="AlphaFoldDB" id="A0A1F5FZ51"/>
<proteinExistence type="predicted"/>
<organism evidence="3 4">
    <name type="scientific">Candidatus Curtissbacteria bacterium RIFCSPHIGHO2_01_FULL_41_13</name>
    <dbReference type="NCBI Taxonomy" id="1797745"/>
    <lineage>
        <taxon>Bacteria</taxon>
        <taxon>Candidatus Curtissiibacteriota</taxon>
    </lineage>
</organism>
<sequence length="168" mass="19558">MQKEPTKTQKKRLSKLLGPKEEIILVTSIGNRYFWINFITLLPLSFLIIGIPKLARLVRMRQSYTYVLTSRRFLIIRGIFSRKIVTAPLTAITHVTIEQSVMQRFLFNTGHLVIITAGFDQREIVIEHIGNPVEFKILVEELTRKIEDSWEDENKNKSEDFSLRAISL</sequence>
<reference evidence="3 4" key="1">
    <citation type="journal article" date="2016" name="Nat. Commun.">
        <title>Thousands of microbial genomes shed light on interconnected biogeochemical processes in an aquifer system.</title>
        <authorList>
            <person name="Anantharaman K."/>
            <person name="Brown C.T."/>
            <person name="Hug L.A."/>
            <person name="Sharon I."/>
            <person name="Castelle C.J."/>
            <person name="Probst A.J."/>
            <person name="Thomas B.C."/>
            <person name="Singh A."/>
            <person name="Wilkins M.J."/>
            <person name="Karaoz U."/>
            <person name="Brodie E.L."/>
            <person name="Williams K.H."/>
            <person name="Hubbard S.S."/>
            <person name="Banfield J.F."/>
        </authorList>
    </citation>
    <scope>NUCLEOTIDE SEQUENCE [LARGE SCALE GENOMIC DNA]</scope>
</reference>
<keyword evidence="1" id="KW-0472">Membrane</keyword>
<feature type="transmembrane region" description="Helical" evidence="1">
    <location>
        <begin position="33"/>
        <end position="51"/>
    </location>
</feature>
<evidence type="ECO:0000313" key="3">
    <source>
        <dbReference type="EMBL" id="OGD84887.1"/>
    </source>
</evidence>
<name>A0A1F5FZ51_9BACT</name>
<dbReference type="Proteomes" id="UP000177069">
    <property type="component" value="Unassembled WGS sequence"/>
</dbReference>
<comment type="caution">
    <text evidence="3">The sequence shown here is derived from an EMBL/GenBank/DDBJ whole genome shotgun (WGS) entry which is preliminary data.</text>
</comment>
<evidence type="ECO:0000259" key="2">
    <source>
        <dbReference type="Pfam" id="PF03703"/>
    </source>
</evidence>
<gene>
    <name evidence="3" type="ORF">A2696_00545</name>
</gene>
<keyword evidence="1" id="KW-1133">Transmembrane helix</keyword>
<protein>
    <recommendedName>
        <fullName evidence="2">YdbS-like PH domain-containing protein</fullName>
    </recommendedName>
</protein>
<dbReference type="InterPro" id="IPR005182">
    <property type="entry name" value="YdbS-like_PH"/>
</dbReference>
<dbReference type="PANTHER" id="PTHR37938:SF1">
    <property type="entry name" value="BLL0215 PROTEIN"/>
    <property type="match status" value="1"/>
</dbReference>
<dbReference type="EMBL" id="MFBA01000047">
    <property type="protein sequence ID" value="OGD84887.1"/>
    <property type="molecule type" value="Genomic_DNA"/>
</dbReference>
<evidence type="ECO:0000313" key="4">
    <source>
        <dbReference type="Proteomes" id="UP000177069"/>
    </source>
</evidence>
<dbReference type="Pfam" id="PF03703">
    <property type="entry name" value="bPH_2"/>
    <property type="match status" value="1"/>
</dbReference>